<evidence type="ECO:0000313" key="18">
    <source>
        <dbReference type="Proteomes" id="UP000295735"/>
    </source>
</evidence>
<dbReference type="PROSITE" id="PS51826">
    <property type="entry name" value="PSBD"/>
    <property type="match status" value="1"/>
</dbReference>
<dbReference type="NCBIfam" id="NF004309">
    <property type="entry name" value="PRK05704.1"/>
    <property type="match status" value="1"/>
</dbReference>
<dbReference type="InterPro" id="IPR000089">
    <property type="entry name" value="Biotin_lipoyl"/>
</dbReference>
<dbReference type="GO" id="GO:0045252">
    <property type="term" value="C:oxoglutarate dehydrogenase complex"/>
    <property type="evidence" value="ECO:0007669"/>
    <property type="project" value="UniProtKB-UniRule"/>
</dbReference>
<name>A0A9Q9BV01_9STAP</name>
<dbReference type="Pfam" id="PF00364">
    <property type="entry name" value="Biotin_lipoyl"/>
    <property type="match status" value="1"/>
</dbReference>
<evidence type="ECO:0000256" key="9">
    <source>
        <dbReference type="ARBA" id="ARBA00022823"/>
    </source>
</evidence>
<dbReference type="InterPro" id="IPR011053">
    <property type="entry name" value="Single_hybrid_motif"/>
</dbReference>
<keyword evidence="18" id="KW-1185">Reference proteome</keyword>
<comment type="catalytic activity">
    <reaction evidence="11 12">
        <text>N(6)-[(R)-dihydrolipoyl]-L-lysyl-[protein] + succinyl-CoA = N(6)-[(R)-S(8)-succinyldihydrolipoyl]-L-lysyl-[protein] + CoA</text>
        <dbReference type="Rhea" id="RHEA:15213"/>
        <dbReference type="Rhea" id="RHEA-COMP:10475"/>
        <dbReference type="Rhea" id="RHEA-COMP:20092"/>
        <dbReference type="ChEBI" id="CHEBI:57287"/>
        <dbReference type="ChEBI" id="CHEBI:57292"/>
        <dbReference type="ChEBI" id="CHEBI:83100"/>
        <dbReference type="ChEBI" id="CHEBI:83120"/>
        <dbReference type="EC" id="2.3.1.61"/>
    </reaction>
</comment>
<evidence type="ECO:0000313" key="17">
    <source>
        <dbReference type="EMBL" id="UTH12817.1"/>
    </source>
</evidence>
<dbReference type="SUPFAM" id="SSF47005">
    <property type="entry name" value="Peripheral subunit-binding domain of 2-oxo acid dehydrogenase complex"/>
    <property type="match status" value="1"/>
</dbReference>
<dbReference type="EMBL" id="CP073809">
    <property type="protein sequence ID" value="UTH12817.1"/>
    <property type="molecule type" value="Genomic_DNA"/>
</dbReference>
<dbReference type="GO" id="GO:0033512">
    <property type="term" value="P:L-lysine catabolic process to acetyl-CoA via saccharopine"/>
    <property type="evidence" value="ECO:0007669"/>
    <property type="project" value="UniProtKB-UniRule"/>
</dbReference>
<dbReference type="Gene3D" id="3.30.559.10">
    <property type="entry name" value="Chloramphenicol acetyltransferase-like domain"/>
    <property type="match status" value="1"/>
</dbReference>
<dbReference type="Gene3D" id="4.10.320.10">
    <property type="entry name" value="E3-binding domain"/>
    <property type="match status" value="1"/>
</dbReference>
<accession>A0A9Q9BV01</accession>
<feature type="domain" description="Lipoyl-binding" evidence="14">
    <location>
        <begin position="1"/>
        <end position="76"/>
    </location>
</feature>
<dbReference type="InterPro" id="IPR001078">
    <property type="entry name" value="2-oxoacid_DH_actylTfrase"/>
</dbReference>
<comment type="cofactor">
    <cofactor evidence="12">
        <name>(R)-lipoate</name>
        <dbReference type="ChEBI" id="CHEBI:83088"/>
    </cofactor>
    <text evidence="12">Binds 1 lipoyl cofactor covalently.</text>
</comment>
<proteinExistence type="inferred from homology"/>
<dbReference type="InterPro" id="IPR004167">
    <property type="entry name" value="PSBD"/>
</dbReference>
<dbReference type="PROSITE" id="PS50968">
    <property type="entry name" value="BIOTINYL_LIPOYL"/>
    <property type="match status" value="1"/>
</dbReference>
<dbReference type="AlphaFoldDB" id="A0A9Q9BV01"/>
<feature type="region of interest" description="Disordered" evidence="13">
    <location>
        <begin position="146"/>
        <end position="171"/>
    </location>
</feature>
<keyword evidence="9 12" id="KW-0450">Lipoyl</keyword>
<feature type="compositionally biased region" description="Basic and acidic residues" evidence="13">
    <location>
        <begin position="146"/>
        <end position="156"/>
    </location>
</feature>
<evidence type="ECO:0000256" key="8">
    <source>
        <dbReference type="ARBA" id="ARBA00022679"/>
    </source>
</evidence>
<evidence type="ECO:0000256" key="12">
    <source>
        <dbReference type="RuleBase" id="RU361138"/>
    </source>
</evidence>
<dbReference type="InterPro" id="IPR006255">
    <property type="entry name" value="SucB"/>
</dbReference>
<dbReference type="Pfam" id="PF00198">
    <property type="entry name" value="2-oxoacid_dh"/>
    <property type="match status" value="1"/>
</dbReference>
<reference evidence="16 18" key="1">
    <citation type="submission" date="2019-09" db="EMBL/GenBank/DDBJ databases">
        <authorList>
            <person name="Mazhar S."/>
            <person name="Altermann E."/>
            <person name="Hill C."/>
            <person name="Mcauliffe O."/>
        </authorList>
    </citation>
    <scope>NUCLEOTIDE SEQUENCE [LARGE SCALE GENOMIC DNA]</scope>
    <source>
        <strain evidence="16 18">ATCC 51831</strain>
    </source>
</reference>
<dbReference type="EC" id="2.3.1.61" evidence="5 12"/>
<comment type="pathway">
    <text evidence="2 12">Amino-acid degradation; L-lysine degradation via saccharopine pathway; glutaryl-CoA from L-lysine: step 6/6.</text>
</comment>
<dbReference type="InterPro" id="IPR003016">
    <property type="entry name" value="2-oxoA_DH_lipoyl-BS"/>
</dbReference>
<dbReference type="CDD" id="cd06849">
    <property type="entry name" value="lipoyl_domain"/>
    <property type="match status" value="1"/>
</dbReference>
<sequence>MAEIRVPELAESITEGTISTWFKQVGDRVEKGENIVELETDKVNVEVISEEAGVITELKAAEGDTVEVGAVIAVVDESGTGAAPAPQAEAPAAADTGKTPTIEQAVEETKTERIVATPSARKLAREKGISLSDINAKDPRGLIRSHDVENSTKQEAPKAAAPAAPKENPNKPVIREKMSRRRKTIANKLLEVSQNTAMLTTFNEVDMTNVMELRKRKKDKFQEDHNGTRLGFMSFFTKAVVAALKKYPAVNAEIDGDDLVLKQFYDIGVAVSTEEGLVVPVVRDCDKKNFAEIEGSIYDLAVKARDKKLGLDDMMGGSFTITNGGVFGSLMSTPIINGTQAAILGMHSIVTRPVAIDKERMENRPMMYIALSYDHRIIDGKEAVGFLKTVKELIENPEDLLLES</sequence>
<evidence type="ECO:0000256" key="10">
    <source>
        <dbReference type="ARBA" id="ARBA00023315"/>
    </source>
</evidence>
<evidence type="ECO:0000256" key="5">
    <source>
        <dbReference type="ARBA" id="ARBA00012945"/>
    </source>
</evidence>
<organism evidence="17 19">
    <name type="scientific">Macrococcus equipercicus</name>
    <dbReference type="NCBI Taxonomy" id="69967"/>
    <lineage>
        <taxon>Bacteria</taxon>
        <taxon>Bacillati</taxon>
        <taxon>Bacillota</taxon>
        <taxon>Bacilli</taxon>
        <taxon>Bacillales</taxon>
        <taxon>Staphylococcaceae</taxon>
        <taxon>Macrococcus</taxon>
    </lineage>
</organism>
<dbReference type="InterPro" id="IPR036625">
    <property type="entry name" value="E3-bd_dom_sf"/>
</dbReference>
<dbReference type="FunFam" id="3.30.559.10:FF:000007">
    <property type="entry name" value="Dihydrolipoamide acetyltransferase component of pyruvate dehydrogenase complex"/>
    <property type="match status" value="1"/>
</dbReference>
<dbReference type="PROSITE" id="PS00189">
    <property type="entry name" value="LIPOYL"/>
    <property type="match status" value="1"/>
</dbReference>
<evidence type="ECO:0000256" key="7">
    <source>
        <dbReference type="ARBA" id="ARBA00022532"/>
    </source>
</evidence>
<comment type="similarity">
    <text evidence="3 12">Belongs to the 2-oxoacid dehydrogenase family.</text>
</comment>
<evidence type="ECO:0000256" key="2">
    <source>
        <dbReference type="ARBA" id="ARBA00005145"/>
    </source>
</evidence>
<evidence type="ECO:0000256" key="4">
    <source>
        <dbReference type="ARBA" id="ARBA00011666"/>
    </source>
</evidence>
<dbReference type="PANTHER" id="PTHR43416">
    <property type="entry name" value="DIHYDROLIPOYLLYSINE-RESIDUE SUCCINYLTRANSFERASE COMPONENT OF 2-OXOGLUTARATE DEHYDROGENASE COMPLEX, MITOCHONDRIAL-RELATED"/>
    <property type="match status" value="1"/>
</dbReference>
<dbReference type="GO" id="GO:0004149">
    <property type="term" value="F:dihydrolipoyllysine-residue succinyltransferase activity"/>
    <property type="evidence" value="ECO:0007669"/>
    <property type="project" value="UniProtKB-UniRule"/>
</dbReference>
<dbReference type="InterPro" id="IPR023213">
    <property type="entry name" value="CAT-like_dom_sf"/>
</dbReference>
<protein>
    <recommendedName>
        <fullName evidence="6 12">Dihydrolipoyllysine-residue succinyltransferase component of 2-oxoglutarate dehydrogenase complex</fullName>
        <ecNumber evidence="5 12">2.3.1.61</ecNumber>
    </recommendedName>
    <alternativeName>
        <fullName evidence="12">2-oxoglutarate dehydrogenase complex component E2</fullName>
    </alternativeName>
</protein>
<evidence type="ECO:0000259" key="14">
    <source>
        <dbReference type="PROSITE" id="PS50968"/>
    </source>
</evidence>
<evidence type="ECO:0000313" key="19">
    <source>
        <dbReference type="Proteomes" id="UP001057381"/>
    </source>
</evidence>
<dbReference type="GO" id="GO:0006099">
    <property type="term" value="P:tricarboxylic acid cycle"/>
    <property type="evidence" value="ECO:0007669"/>
    <property type="project" value="UniProtKB-UniRule"/>
</dbReference>
<dbReference type="Proteomes" id="UP000295735">
    <property type="component" value="Unassembled WGS sequence"/>
</dbReference>
<dbReference type="RefSeq" id="WP_149458702.1">
    <property type="nucleotide sequence ID" value="NZ_CP073809.1"/>
</dbReference>
<dbReference type="SUPFAM" id="SSF52777">
    <property type="entry name" value="CoA-dependent acyltransferases"/>
    <property type="match status" value="1"/>
</dbReference>
<evidence type="ECO:0000256" key="13">
    <source>
        <dbReference type="SAM" id="MobiDB-lite"/>
    </source>
</evidence>
<dbReference type="InterPro" id="IPR050537">
    <property type="entry name" value="2-oxoacid_dehydrogenase"/>
</dbReference>
<dbReference type="Proteomes" id="UP001057381">
    <property type="component" value="Chromosome"/>
</dbReference>
<evidence type="ECO:0000256" key="1">
    <source>
        <dbReference type="ARBA" id="ARBA00004052"/>
    </source>
</evidence>
<keyword evidence="8 12" id="KW-0808">Transferase</keyword>
<dbReference type="Gene3D" id="2.40.50.100">
    <property type="match status" value="1"/>
</dbReference>
<dbReference type="KEGG" id="mequ:KFV11_05890"/>
<feature type="compositionally biased region" description="Low complexity" evidence="13">
    <location>
        <begin position="157"/>
        <end position="171"/>
    </location>
</feature>
<keyword evidence="10 12" id="KW-0012">Acyltransferase</keyword>
<dbReference type="Pfam" id="PF02817">
    <property type="entry name" value="E3_binding"/>
    <property type="match status" value="1"/>
</dbReference>
<gene>
    <name evidence="17" type="primary">odhB</name>
    <name evidence="16" type="ORF">ERX35_004405</name>
    <name evidence="17" type="ORF">KFV11_05890</name>
</gene>
<feature type="domain" description="Peripheral subunit-binding (PSBD)" evidence="15">
    <location>
        <begin position="115"/>
        <end position="152"/>
    </location>
</feature>
<dbReference type="NCBIfam" id="TIGR01347">
    <property type="entry name" value="sucB"/>
    <property type="match status" value="1"/>
</dbReference>
<dbReference type="SUPFAM" id="SSF51230">
    <property type="entry name" value="Single hybrid motif"/>
    <property type="match status" value="1"/>
</dbReference>
<evidence type="ECO:0000256" key="6">
    <source>
        <dbReference type="ARBA" id="ARBA00019511"/>
    </source>
</evidence>
<evidence type="ECO:0000259" key="15">
    <source>
        <dbReference type="PROSITE" id="PS51826"/>
    </source>
</evidence>
<dbReference type="PANTHER" id="PTHR43416:SF5">
    <property type="entry name" value="DIHYDROLIPOYLLYSINE-RESIDUE SUCCINYLTRANSFERASE COMPONENT OF 2-OXOGLUTARATE DEHYDROGENASE COMPLEX, MITOCHONDRIAL"/>
    <property type="match status" value="1"/>
</dbReference>
<comment type="function">
    <text evidence="1 12">E2 component of the 2-oxoglutarate dehydrogenase (OGDH) complex which catalyzes the second step in the conversion of 2-oxoglutarate to succinyl-CoA and CO(2).</text>
</comment>
<dbReference type="OrthoDB" id="9805770at2"/>
<dbReference type="EMBL" id="SCWC02000002">
    <property type="protein sequence ID" value="KAA1040238.1"/>
    <property type="molecule type" value="Genomic_DNA"/>
</dbReference>
<evidence type="ECO:0000256" key="11">
    <source>
        <dbReference type="ARBA" id="ARBA00052761"/>
    </source>
</evidence>
<evidence type="ECO:0000313" key="16">
    <source>
        <dbReference type="EMBL" id="KAA1040238.1"/>
    </source>
</evidence>
<dbReference type="GO" id="GO:0005829">
    <property type="term" value="C:cytosol"/>
    <property type="evidence" value="ECO:0007669"/>
    <property type="project" value="TreeGrafter"/>
</dbReference>
<evidence type="ECO:0000256" key="3">
    <source>
        <dbReference type="ARBA" id="ARBA00007317"/>
    </source>
</evidence>
<keyword evidence="7 12" id="KW-0816">Tricarboxylic acid cycle</keyword>
<comment type="subunit">
    <text evidence="4">Forms a 24-polypeptide structural core with octahedral symmetry. Part of the 2-oxoglutarate dehydrogenase (OGDH) complex composed of E1 (2-oxoglutarate dehydrogenase), E2 (dihydrolipoamide succinyltransferase) and E3 (dihydrolipoamide dehydrogenase); the complex contains multiple copies of the three enzymatic components (E1, E2 and E3).</text>
</comment>
<reference evidence="17" key="2">
    <citation type="submission" date="2021-04" db="EMBL/GenBank/DDBJ databases">
        <title>Complete Genome Sequences of Macrococcus spp. from dog and cattle.</title>
        <authorList>
            <person name="Schwendener S."/>
            <person name="Perreten V."/>
        </authorList>
    </citation>
    <scope>NUCLEOTIDE SEQUENCE</scope>
    <source>
        <strain evidence="17">Epi0143-OL</strain>
    </source>
</reference>